<feature type="compositionally biased region" description="Low complexity" evidence="1">
    <location>
        <begin position="271"/>
        <end position="284"/>
    </location>
</feature>
<keyword evidence="3" id="KW-1185">Reference proteome</keyword>
<evidence type="ECO:0000313" key="2">
    <source>
        <dbReference type="EMBL" id="TYJ56866.1"/>
    </source>
</evidence>
<proteinExistence type="predicted"/>
<evidence type="ECO:0008006" key="4">
    <source>
        <dbReference type="Google" id="ProtNLM"/>
    </source>
</evidence>
<dbReference type="AlphaFoldDB" id="A0A5D3B3P0"/>
<comment type="caution">
    <text evidence="2">The sequence shown here is derived from an EMBL/GenBank/DDBJ whole genome shotgun (WGS) entry which is preliminary data.</text>
</comment>
<feature type="compositionally biased region" description="Gly residues" evidence="1">
    <location>
        <begin position="470"/>
        <end position="479"/>
    </location>
</feature>
<reference evidence="2 3" key="1">
    <citation type="submission" date="2017-05" db="EMBL/GenBank/DDBJ databases">
        <title>The Genome Sequence of Tsuchiyaea wingfieldii DSM 27421.</title>
        <authorList>
            <person name="Cuomo C."/>
            <person name="Passer A."/>
            <person name="Billmyre B."/>
            <person name="Heitman J."/>
        </authorList>
    </citation>
    <scope>NUCLEOTIDE SEQUENCE [LARGE SCALE GENOMIC DNA]</scope>
    <source>
        <strain evidence="2 3">DSM 27421</strain>
    </source>
</reference>
<evidence type="ECO:0000313" key="3">
    <source>
        <dbReference type="Proteomes" id="UP000322245"/>
    </source>
</evidence>
<feature type="compositionally biased region" description="Acidic residues" evidence="1">
    <location>
        <begin position="291"/>
        <end position="301"/>
    </location>
</feature>
<feature type="compositionally biased region" description="Basic and acidic residues" evidence="1">
    <location>
        <begin position="247"/>
        <end position="269"/>
    </location>
</feature>
<feature type="compositionally biased region" description="Gly residues" evidence="1">
    <location>
        <begin position="487"/>
        <end position="496"/>
    </location>
</feature>
<dbReference type="SUPFAM" id="SSF51556">
    <property type="entry name" value="Metallo-dependent hydrolases"/>
    <property type="match status" value="1"/>
</dbReference>
<accession>A0A5D3B3P0</accession>
<dbReference type="Gene3D" id="3.20.20.140">
    <property type="entry name" value="Metal-dependent hydrolases"/>
    <property type="match status" value="1"/>
</dbReference>
<sequence length="537" mass="58998">MAQAQTERVTENNATSAQRQKAKKNDPTGPAPPDWETIDLPPDYILAHRISPSSPSHRIFQRADEDMTVTDAHCHPTDLTHPPEVYDAVKLGGLAGMATVREDQDRVRNLSLEREWMRGGGGRKGQGGRGVGVVACFGYHPWFTHRYTFSPPNSLPSKEQHYTSLFFPASSSSSSSASASASLSEKATQDRHLLSTLLPYMPEPLPFQSMLAKLREDLEKSLGEGRLTMVGEVGLDGSARMRWPGEAKHLHPDHQDHPSHDKREKREDETPSCCSPPSRSASLRPKNEQEGKEEEEEEEEEEWRRLTPFKVPLPHQRAILLAQIDIAIELGVNVSLHSVACSGPTMDALMEVKKNYGEWFLRRVNVDLHSGGGWSAPFLTQAIASPLPPPLPPLSISKHLPNLFISPSIPITSRSPHAPALIRAIPRNRMLVESDCHDVRLVGRMVWGAVRWVGEVRGWGVEGLGAGLGGGAGAGGGRVGEGEGGEGEGGGGGGGDWEMQEEEDEVYDSKGRLVEGPVWTVRQVERNWARFMRLVQD</sequence>
<dbReference type="InterPro" id="IPR053044">
    <property type="entry name" value="Metallo-hydrolase/TatD-type"/>
</dbReference>
<feature type="compositionally biased region" description="Polar residues" evidence="1">
    <location>
        <begin position="1"/>
        <end position="19"/>
    </location>
</feature>
<feature type="region of interest" description="Disordered" evidence="1">
    <location>
        <begin position="247"/>
        <end position="303"/>
    </location>
</feature>
<gene>
    <name evidence="2" type="ORF">B9479_002477</name>
</gene>
<dbReference type="EMBL" id="NIDF01000019">
    <property type="protein sequence ID" value="TYJ56866.1"/>
    <property type="molecule type" value="Genomic_DNA"/>
</dbReference>
<feature type="region of interest" description="Disordered" evidence="1">
    <location>
        <begin position="470"/>
        <end position="509"/>
    </location>
</feature>
<name>A0A5D3B3P0_9TREE</name>
<dbReference type="PANTHER" id="PTHR47345">
    <property type="entry name" value="CUT9-INTERACTING PROTEIN SCN1"/>
    <property type="match status" value="1"/>
</dbReference>
<dbReference type="InterPro" id="IPR032466">
    <property type="entry name" value="Metal_Hydrolase"/>
</dbReference>
<organism evidence="2 3">
    <name type="scientific">Cryptococcus floricola</name>
    <dbReference type="NCBI Taxonomy" id="2591691"/>
    <lineage>
        <taxon>Eukaryota</taxon>
        <taxon>Fungi</taxon>
        <taxon>Dikarya</taxon>
        <taxon>Basidiomycota</taxon>
        <taxon>Agaricomycotina</taxon>
        <taxon>Tremellomycetes</taxon>
        <taxon>Tremellales</taxon>
        <taxon>Cryptococcaceae</taxon>
        <taxon>Cryptococcus</taxon>
    </lineage>
</organism>
<dbReference type="PANTHER" id="PTHR47345:SF1">
    <property type="entry name" value="CUT9-INTERACTING PROTEIN SCN1"/>
    <property type="match status" value="1"/>
</dbReference>
<dbReference type="Proteomes" id="UP000322245">
    <property type="component" value="Unassembled WGS sequence"/>
</dbReference>
<feature type="region of interest" description="Disordered" evidence="1">
    <location>
        <begin position="1"/>
        <end position="39"/>
    </location>
</feature>
<protein>
    <recommendedName>
        <fullName evidence="4">TatD DNase</fullName>
    </recommendedName>
</protein>
<evidence type="ECO:0000256" key="1">
    <source>
        <dbReference type="SAM" id="MobiDB-lite"/>
    </source>
</evidence>